<feature type="domain" description="PoNi N-terminal" evidence="1">
    <location>
        <begin position="52"/>
        <end position="134"/>
    </location>
</feature>
<proteinExistence type="predicted"/>
<evidence type="ECO:0000259" key="2">
    <source>
        <dbReference type="Pfam" id="PF08929"/>
    </source>
</evidence>
<organism evidence="3 4">
    <name type="scientific">Acinetobacter piscicola</name>
    <dbReference type="NCBI Taxonomy" id="2006115"/>
    <lineage>
        <taxon>Bacteria</taxon>
        <taxon>Pseudomonadati</taxon>
        <taxon>Pseudomonadota</taxon>
        <taxon>Gammaproteobacteria</taxon>
        <taxon>Moraxellales</taxon>
        <taxon>Moraxellaceae</taxon>
        <taxon>Acinetobacter</taxon>
    </lineage>
</organism>
<protein>
    <submittedName>
        <fullName evidence="3">DUF1911 domain-containing protein</fullName>
    </submittedName>
</protein>
<dbReference type="AlphaFoldDB" id="A0A7S6VUB9"/>
<dbReference type="SUPFAM" id="SSF140731">
    <property type="entry name" value="PA2201 C-terminal domain-like"/>
    <property type="match status" value="1"/>
</dbReference>
<dbReference type="Proteomes" id="UP000593966">
    <property type="component" value="Chromosome"/>
</dbReference>
<dbReference type="InterPro" id="IPR015024">
    <property type="entry name" value="PoNi_N"/>
</dbReference>
<sequence>MALPQLERRQQFLTPQMYQTFKAETLDTIETFKVNPTGVGHSLEERWVYSYALVAENYLNLLILEYTAGNSLLFMRSQLEIVIDYYEQYGSKLRSYHKNINLPVFELFTIDGYCPCIWLISLCYLLHRKDLLPRVAKLIDGEKKENVAQDWLIEEYLSFSDKNRYDCSTVLVAKPYLLLCEAFSNQDNETSLGFVRQFLKNWYKDLSGAPWYDAHTSDGGYYGYWAFEAACAVILLEIENDTVLHQYLYYPKDLVDFYHTFTLKTSGINFL</sequence>
<accession>A0A7S6VUB9</accession>
<feature type="domain" description="PoNi C-terminal" evidence="2">
    <location>
        <begin position="149"/>
        <end position="254"/>
    </location>
</feature>
<dbReference type="InterPro" id="IPR015025">
    <property type="entry name" value="PoNi_C"/>
</dbReference>
<name>A0A7S6VUB9_9GAMM</name>
<evidence type="ECO:0000259" key="1">
    <source>
        <dbReference type="Pfam" id="PF08928"/>
    </source>
</evidence>
<dbReference type="Pfam" id="PF08929">
    <property type="entry name" value="PoNi_C"/>
    <property type="match status" value="1"/>
</dbReference>
<evidence type="ECO:0000313" key="4">
    <source>
        <dbReference type="Proteomes" id="UP000593966"/>
    </source>
</evidence>
<keyword evidence="4" id="KW-1185">Reference proteome</keyword>
<dbReference type="RefSeq" id="WP_180045240.1">
    <property type="nucleotide sequence ID" value="NZ_CP048659.1"/>
</dbReference>
<dbReference type="Pfam" id="PF08928">
    <property type="entry name" value="PoNi_N"/>
    <property type="match status" value="1"/>
</dbReference>
<reference evidence="3 4" key="1">
    <citation type="submission" date="2020-02" db="EMBL/GenBank/DDBJ databases">
        <title>Tigecycline-resistant Acinetobacter species from pigs and migratory birds.</title>
        <authorList>
            <person name="Chen C."/>
            <person name="Sun J."/>
            <person name="Liao X.-P."/>
            <person name="Liu Y.-H."/>
        </authorList>
    </citation>
    <scope>NUCLEOTIDE SEQUENCE [LARGE SCALE GENOMIC DNA]</scope>
    <source>
        <strain evidence="3 4">YH12207_T</strain>
    </source>
</reference>
<dbReference type="Gene3D" id="1.10.3920.10">
    <property type="entry name" value="PA2201 C-terminal domain-like"/>
    <property type="match status" value="1"/>
</dbReference>
<gene>
    <name evidence="3" type="ORF">G0028_03420</name>
</gene>
<dbReference type="InterPro" id="IPR028983">
    <property type="entry name" value="PA2201-like_C"/>
</dbReference>
<evidence type="ECO:0000313" key="3">
    <source>
        <dbReference type="EMBL" id="QOW45026.1"/>
    </source>
</evidence>
<dbReference type="EMBL" id="CP048659">
    <property type="protein sequence ID" value="QOW45026.1"/>
    <property type="molecule type" value="Genomic_DNA"/>
</dbReference>